<comment type="cofactor">
    <cofactor evidence="1">
        <name>Mg(2+)</name>
        <dbReference type="ChEBI" id="CHEBI:18420"/>
    </cofactor>
</comment>
<dbReference type="RefSeq" id="WP_025167450.1">
    <property type="nucleotide sequence ID" value="NZ_AWSQ01000009.1"/>
</dbReference>
<dbReference type="Gene3D" id="3.30.70.270">
    <property type="match status" value="1"/>
</dbReference>
<dbReference type="Gene3D" id="3.30.450.20">
    <property type="entry name" value="PAS domain"/>
    <property type="match status" value="1"/>
</dbReference>
<dbReference type="STRING" id="1395571.TMS3_0122525"/>
<dbReference type="InterPro" id="IPR035965">
    <property type="entry name" value="PAS-like_dom_sf"/>
</dbReference>
<dbReference type="OrthoDB" id="9804951at2"/>
<organism evidence="7 8">
    <name type="scientific">Pseudomonas taeanensis MS-3</name>
    <dbReference type="NCBI Taxonomy" id="1395571"/>
    <lineage>
        <taxon>Bacteria</taxon>
        <taxon>Pseudomonadati</taxon>
        <taxon>Pseudomonadota</taxon>
        <taxon>Gammaproteobacteria</taxon>
        <taxon>Pseudomonadales</taxon>
        <taxon>Pseudomonadaceae</taxon>
        <taxon>Pseudomonas</taxon>
    </lineage>
</organism>
<dbReference type="CDD" id="cd00130">
    <property type="entry name" value="PAS"/>
    <property type="match status" value="1"/>
</dbReference>
<evidence type="ECO:0000313" key="8">
    <source>
        <dbReference type="Proteomes" id="UP000030063"/>
    </source>
</evidence>
<dbReference type="PROSITE" id="PS50887">
    <property type="entry name" value="GGDEF"/>
    <property type="match status" value="1"/>
</dbReference>
<dbReference type="EMBL" id="AWSQ01000009">
    <property type="protein sequence ID" value="KFX67984.1"/>
    <property type="molecule type" value="Genomic_DNA"/>
</dbReference>
<sequence>MPTPLPNSEATASPHFRATFARRTLPAIVTVLLLALAATTLTLFHVAHQQDVQTAQQSLLFASKAVETRRQGLMGSVSDNAFWGDAYQNLHQRVDLEWAYTRQNLGPSLYQDFGYEGLFVVAPNDKTVYSVIEGKLHTLDIRQWLHGDLDTLLARARDTTEDAEPQVAIMQVGDYPARVAAARLTSGDDPSVSEIAGPASVLIFVDVLDAQKLEDYGQNYQLANLRIPRDAQDAAEQPALTLVTDTGTPLLLRWDQAQPGRKMLLMVMPLLGLLGLALAALTWLVLRHAMANARLMDLSYHRLESSKAALAASEARFRDVAEAASDWIWEVDADYRITYLSGRFEAVTGLPSSSWLGRPLSELLSCDSQPINDWLSSAPRTNADRTTLDCHYQTVVGHQRICRIASRAIREEMRSDSHYRGTASDITEEIEAQARLQHLSQHDALTGLANRNHLREFLEGKLNNLPPIEQPLVMLSIDLDRFKPINDALGHAAGDHVLHEVARRLHECTRGDDLLARHGGDEFVMVLSGTYSRENIDHLCKRLTEKIKQPYLVENQEVFIGASIGIAMAPQDACQVEELLRYADLALYQAKAAGRNTWRFYAQEMNERIVERRQLEQDLRQALSQSDQLCLHYQPRYRVDGLQLAGAEALVRWQHPQRNLLGPDRFIPLAEETGLIVPLGTWVLRSACIEAMRWTQPLPVSVNLSPLQFRCSDLVDQVKSALDESGLPASRLELEITESVMLEDAEGARVTLKQLKALGLHLSMDDFGTGYSSLSYLHTYPFDTLKIDRSFIADLDVSQDRRAIVQAIIGLGRALSMTVTAEGVENQAQLGLLQADGCYEAQGYYLSRPLPAEALRSLLSCEVDA</sequence>
<keyword evidence="3" id="KW-0472">Membrane</keyword>
<dbReference type="InterPro" id="IPR000160">
    <property type="entry name" value="GGDEF_dom"/>
</dbReference>
<dbReference type="Pfam" id="PF00990">
    <property type="entry name" value="GGDEF"/>
    <property type="match status" value="1"/>
</dbReference>
<evidence type="ECO:0000259" key="4">
    <source>
        <dbReference type="PROSITE" id="PS50112"/>
    </source>
</evidence>
<dbReference type="SMART" id="SM00052">
    <property type="entry name" value="EAL"/>
    <property type="match status" value="1"/>
</dbReference>
<evidence type="ECO:0000256" key="3">
    <source>
        <dbReference type="SAM" id="Phobius"/>
    </source>
</evidence>
<evidence type="ECO:0000256" key="2">
    <source>
        <dbReference type="ARBA" id="ARBA00004533"/>
    </source>
</evidence>
<dbReference type="Pfam" id="PF13188">
    <property type="entry name" value="PAS_8"/>
    <property type="match status" value="1"/>
</dbReference>
<comment type="subcellular location">
    <subcellularLocation>
        <location evidence="2">Cell inner membrane</location>
    </subcellularLocation>
</comment>
<dbReference type="eggNOG" id="COG5001">
    <property type="taxonomic scope" value="Bacteria"/>
</dbReference>
<dbReference type="NCBIfam" id="TIGR00229">
    <property type="entry name" value="sensory_box"/>
    <property type="match status" value="1"/>
</dbReference>
<evidence type="ECO:0000313" key="7">
    <source>
        <dbReference type="EMBL" id="KFX67984.1"/>
    </source>
</evidence>
<dbReference type="PANTHER" id="PTHR44757:SF10">
    <property type="entry name" value="MEMBRANE PROTEIN"/>
    <property type="match status" value="1"/>
</dbReference>
<dbReference type="PROSITE" id="PS50883">
    <property type="entry name" value="EAL"/>
    <property type="match status" value="1"/>
</dbReference>
<evidence type="ECO:0000259" key="5">
    <source>
        <dbReference type="PROSITE" id="PS50883"/>
    </source>
</evidence>
<dbReference type="Pfam" id="PF05228">
    <property type="entry name" value="CHASE4"/>
    <property type="match status" value="1"/>
</dbReference>
<dbReference type="InterPro" id="IPR029787">
    <property type="entry name" value="Nucleotide_cyclase"/>
</dbReference>
<reference evidence="7 8" key="1">
    <citation type="journal article" date="2014" name="Genome Announc.">
        <title>Draft Genome Sequence of Petroleum Oil-Degrading Marine Bacterium Pseudomonas taeanensis Strain MS-3, Isolated from a Crude Oil-Contaminated Seashore.</title>
        <authorList>
            <person name="Lee S.Y."/>
            <person name="Kim S.H."/>
            <person name="Lee D.G."/>
            <person name="Shin S."/>
            <person name="Yun S.H."/>
            <person name="Choi C.W."/>
            <person name="Chung Y.H."/>
            <person name="Choi J.S."/>
            <person name="Kahng H.Y."/>
            <person name="Kim S.I."/>
        </authorList>
    </citation>
    <scope>NUCLEOTIDE SEQUENCE [LARGE SCALE GENOMIC DNA]</scope>
    <source>
        <strain evidence="7 8">MS-3</strain>
    </source>
</reference>
<dbReference type="CDD" id="cd01948">
    <property type="entry name" value="EAL"/>
    <property type="match status" value="1"/>
</dbReference>
<keyword evidence="3" id="KW-0812">Transmembrane</keyword>
<dbReference type="PROSITE" id="PS50112">
    <property type="entry name" value="PAS"/>
    <property type="match status" value="1"/>
</dbReference>
<feature type="domain" description="GGDEF" evidence="6">
    <location>
        <begin position="470"/>
        <end position="603"/>
    </location>
</feature>
<dbReference type="Proteomes" id="UP000030063">
    <property type="component" value="Unassembled WGS sequence"/>
</dbReference>
<dbReference type="PANTHER" id="PTHR44757">
    <property type="entry name" value="DIGUANYLATE CYCLASE DGCP"/>
    <property type="match status" value="1"/>
</dbReference>
<dbReference type="SUPFAM" id="SSF55073">
    <property type="entry name" value="Nucleotide cyclase"/>
    <property type="match status" value="1"/>
</dbReference>
<dbReference type="InterPro" id="IPR043128">
    <property type="entry name" value="Rev_trsase/Diguanyl_cyclase"/>
</dbReference>
<dbReference type="InterPro" id="IPR000014">
    <property type="entry name" value="PAS"/>
</dbReference>
<dbReference type="GO" id="GO:0003824">
    <property type="term" value="F:catalytic activity"/>
    <property type="evidence" value="ECO:0007669"/>
    <property type="project" value="UniProtKB-ARBA"/>
</dbReference>
<dbReference type="FunFam" id="3.30.70.270:FF:000001">
    <property type="entry name" value="Diguanylate cyclase domain protein"/>
    <property type="match status" value="1"/>
</dbReference>
<dbReference type="NCBIfam" id="TIGR00254">
    <property type="entry name" value="GGDEF"/>
    <property type="match status" value="1"/>
</dbReference>
<gene>
    <name evidence="7" type="ORF">TMS3_0122525</name>
</gene>
<dbReference type="SUPFAM" id="SSF55785">
    <property type="entry name" value="PYP-like sensor domain (PAS domain)"/>
    <property type="match status" value="1"/>
</dbReference>
<dbReference type="SUPFAM" id="SSF141868">
    <property type="entry name" value="EAL domain-like"/>
    <property type="match status" value="1"/>
</dbReference>
<name>A0A0A1YH80_9PSED</name>
<dbReference type="Gene3D" id="3.20.20.450">
    <property type="entry name" value="EAL domain"/>
    <property type="match status" value="1"/>
</dbReference>
<dbReference type="InterPro" id="IPR035919">
    <property type="entry name" value="EAL_sf"/>
</dbReference>
<dbReference type="SMART" id="SM00091">
    <property type="entry name" value="PAS"/>
    <property type="match status" value="1"/>
</dbReference>
<keyword evidence="3" id="KW-1133">Transmembrane helix</keyword>
<dbReference type="Pfam" id="PF00563">
    <property type="entry name" value="EAL"/>
    <property type="match status" value="1"/>
</dbReference>
<dbReference type="SMART" id="SM00267">
    <property type="entry name" value="GGDEF"/>
    <property type="match status" value="1"/>
</dbReference>
<evidence type="ECO:0008006" key="9">
    <source>
        <dbReference type="Google" id="ProtNLM"/>
    </source>
</evidence>
<dbReference type="AlphaFoldDB" id="A0A0A1YH80"/>
<feature type="domain" description="PAS" evidence="4">
    <location>
        <begin position="313"/>
        <end position="364"/>
    </location>
</feature>
<dbReference type="InterPro" id="IPR007892">
    <property type="entry name" value="CHASE4"/>
</dbReference>
<evidence type="ECO:0000256" key="1">
    <source>
        <dbReference type="ARBA" id="ARBA00001946"/>
    </source>
</evidence>
<proteinExistence type="predicted"/>
<comment type="caution">
    <text evidence="7">The sequence shown here is derived from an EMBL/GenBank/DDBJ whole genome shotgun (WGS) entry which is preliminary data.</text>
</comment>
<dbReference type="InterPro" id="IPR052155">
    <property type="entry name" value="Biofilm_reg_signaling"/>
</dbReference>
<dbReference type="CDD" id="cd01949">
    <property type="entry name" value="GGDEF"/>
    <property type="match status" value="1"/>
</dbReference>
<feature type="transmembrane region" description="Helical" evidence="3">
    <location>
        <begin position="263"/>
        <end position="286"/>
    </location>
</feature>
<protein>
    <recommendedName>
        <fullName evidence="9">Diguanylate cyclase</fullName>
    </recommendedName>
</protein>
<feature type="transmembrane region" description="Helical" evidence="3">
    <location>
        <begin position="25"/>
        <end position="47"/>
    </location>
</feature>
<dbReference type="InterPro" id="IPR001633">
    <property type="entry name" value="EAL_dom"/>
</dbReference>
<evidence type="ECO:0000259" key="6">
    <source>
        <dbReference type="PROSITE" id="PS50887"/>
    </source>
</evidence>
<dbReference type="GO" id="GO:0005886">
    <property type="term" value="C:plasma membrane"/>
    <property type="evidence" value="ECO:0007669"/>
    <property type="project" value="UniProtKB-SubCell"/>
</dbReference>
<accession>A0A0A1YH80</accession>
<feature type="domain" description="EAL" evidence="5">
    <location>
        <begin position="612"/>
        <end position="863"/>
    </location>
</feature>
<keyword evidence="8" id="KW-1185">Reference proteome</keyword>